<dbReference type="InterPro" id="IPR022047">
    <property type="entry name" value="Microcephalin-like"/>
</dbReference>
<reference evidence="3 4" key="1">
    <citation type="journal article" date="2015" name="Biotechnol. Biofuels">
        <title>Enhanced degradation of softwood versus hardwood by the white-rot fungus Pycnoporus coccineus.</title>
        <authorList>
            <person name="Couturier M."/>
            <person name="Navarro D."/>
            <person name="Chevret D."/>
            <person name="Henrissat B."/>
            <person name="Piumi F."/>
            <person name="Ruiz-Duenas F.J."/>
            <person name="Martinez A.T."/>
            <person name="Grigoriev I.V."/>
            <person name="Riley R."/>
            <person name="Lipzen A."/>
            <person name="Berrin J.G."/>
            <person name="Master E.R."/>
            <person name="Rosso M.N."/>
        </authorList>
    </citation>
    <scope>NUCLEOTIDE SEQUENCE [LARGE SCALE GENOMIC DNA]</scope>
    <source>
        <strain evidence="3 4">BRFM310</strain>
    </source>
</reference>
<keyword evidence="4" id="KW-1185">Reference proteome</keyword>
<gene>
    <name evidence="3" type="ORF">PYCCODRAFT_1415282</name>
</gene>
<feature type="region of interest" description="Disordered" evidence="1">
    <location>
        <begin position="1"/>
        <end position="104"/>
    </location>
</feature>
<feature type="domain" description="BRCT" evidence="2">
    <location>
        <begin position="106"/>
        <end position="200"/>
    </location>
</feature>
<dbReference type="STRING" id="1353009.A0A1Y2IF26"/>
<dbReference type="SUPFAM" id="SSF52113">
    <property type="entry name" value="BRCT domain"/>
    <property type="match status" value="1"/>
</dbReference>
<accession>A0A1Y2IF26</accession>
<organism evidence="3 4">
    <name type="scientific">Trametes coccinea (strain BRFM310)</name>
    <name type="common">Pycnoporus coccineus</name>
    <dbReference type="NCBI Taxonomy" id="1353009"/>
    <lineage>
        <taxon>Eukaryota</taxon>
        <taxon>Fungi</taxon>
        <taxon>Dikarya</taxon>
        <taxon>Basidiomycota</taxon>
        <taxon>Agaricomycotina</taxon>
        <taxon>Agaricomycetes</taxon>
        <taxon>Polyporales</taxon>
        <taxon>Polyporaceae</taxon>
        <taxon>Trametes</taxon>
    </lineage>
</organism>
<feature type="region of interest" description="Disordered" evidence="1">
    <location>
        <begin position="219"/>
        <end position="318"/>
    </location>
</feature>
<proteinExistence type="predicted"/>
<evidence type="ECO:0000313" key="3">
    <source>
        <dbReference type="EMBL" id="OSC99785.1"/>
    </source>
</evidence>
<evidence type="ECO:0000313" key="4">
    <source>
        <dbReference type="Proteomes" id="UP000193067"/>
    </source>
</evidence>
<dbReference type="InterPro" id="IPR001357">
    <property type="entry name" value="BRCT_dom"/>
</dbReference>
<name>A0A1Y2IF26_TRAC3</name>
<dbReference type="Pfam" id="PF00533">
    <property type="entry name" value="BRCT"/>
    <property type="match status" value="1"/>
</dbReference>
<feature type="compositionally biased region" description="Low complexity" evidence="1">
    <location>
        <begin position="11"/>
        <end position="24"/>
    </location>
</feature>
<dbReference type="GO" id="GO:0000278">
    <property type="term" value="P:mitotic cell cycle"/>
    <property type="evidence" value="ECO:0007669"/>
    <property type="project" value="TreeGrafter"/>
</dbReference>
<dbReference type="PANTHER" id="PTHR14625">
    <property type="entry name" value="MICROCEPHALIN"/>
    <property type="match status" value="1"/>
</dbReference>
<dbReference type="PROSITE" id="PS50172">
    <property type="entry name" value="BRCT"/>
    <property type="match status" value="1"/>
</dbReference>
<dbReference type="Gene3D" id="3.40.50.10190">
    <property type="entry name" value="BRCT domain"/>
    <property type="match status" value="1"/>
</dbReference>
<feature type="compositionally biased region" description="Pro residues" evidence="1">
    <location>
        <begin position="49"/>
        <end position="58"/>
    </location>
</feature>
<dbReference type="OrthoDB" id="2384350at2759"/>
<dbReference type="AlphaFoldDB" id="A0A1Y2IF26"/>
<dbReference type="EMBL" id="KZ084124">
    <property type="protein sequence ID" value="OSC99785.1"/>
    <property type="molecule type" value="Genomic_DNA"/>
</dbReference>
<feature type="compositionally biased region" description="Basic and acidic residues" evidence="1">
    <location>
        <begin position="89"/>
        <end position="101"/>
    </location>
</feature>
<feature type="compositionally biased region" description="Basic residues" evidence="1">
    <location>
        <begin position="308"/>
        <end position="318"/>
    </location>
</feature>
<dbReference type="CDD" id="cd17716">
    <property type="entry name" value="BRCT_microcephalin_rpt1"/>
    <property type="match status" value="1"/>
</dbReference>
<evidence type="ECO:0000259" key="2">
    <source>
        <dbReference type="PROSITE" id="PS50172"/>
    </source>
</evidence>
<dbReference type="InterPro" id="IPR036420">
    <property type="entry name" value="BRCT_dom_sf"/>
</dbReference>
<feature type="compositionally biased region" description="Polar residues" evidence="1">
    <location>
        <begin position="237"/>
        <end position="249"/>
    </location>
</feature>
<feature type="compositionally biased region" description="Polar residues" evidence="1">
    <location>
        <begin position="64"/>
        <end position="78"/>
    </location>
</feature>
<dbReference type="Proteomes" id="UP000193067">
    <property type="component" value="Unassembled WGS sequence"/>
</dbReference>
<protein>
    <recommendedName>
        <fullName evidence="2">BRCT domain-containing protein</fullName>
    </recommendedName>
</protein>
<dbReference type="PANTHER" id="PTHR14625:SF3">
    <property type="entry name" value="MICROCEPHALIN"/>
    <property type="match status" value="1"/>
</dbReference>
<sequence>MGDAKGKGKMRAASSSWPAPRSAADGMVNDKSTGEGASGSKEEGQGGEMPPPPVPPPRTRSHNTRLATGALSTPPNANASRSSGAGGGEKGKGKERAKEGQGESPAALAVLRGCTIFVDVRTEEGDDAGALFVDMLRGLGAKIATRVGSRCTHVVYKNGLMSTLTRYRLLKDPKPFTVGIAWVVECAEQRTRVDETRFLVNLDMANVAGVNKRRRSMLPKFLSSPGSDAKAGGVASPASSDSSVRTTATIAHAGMNGLSRLGRGHPGERSMEISSPTAMEEDGDSSMQSSGAAPQADEEDSLPPLEKARRRRSMLPAR</sequence>
<evidence type="ECO:0000256" key="1">
    <source>
        <dbReference type="SAM" id="MobiDB-lite"/>
    </source>
</evidence>